<keyword evidence="13" id="KW-1185">Reference proteome</keyword>
<evidence type="ECO:0000256" key="1">
    <source>
        <dbReference type="ARBA" id="ARBA00006499"/>
    </source>
</evidence>
<feature type="region of interest" description="Disordered" evidence="10">
    <location>
        <begin position="49"/>
        <end position="81"/>
    </location>
</feature>
<dbReference type="InterPro" id="IPR029058">
    <property type="entry name" value="AB_hydrolase_fold"/>
</dbReference>
<comment type="similarity">
    <text evidence="1">Belongs to the AB hydrolase superfamily. AB hydrolase 2 family.</text>
</comment>
<keyword evidence="6" id="KW-0443">Lipid metabolism</keyword>
<dbReference type="Gene3D" id="2.30.29.120">
    <property type="match status" value="1"/>
</dbReference>
<evidence type="ECO:0000256" key="10">
    <source>
        <dbReference type="SAM" id="MobiDB-lite"/>
    </source>
</evidence>
<dbReference type="Gene3D" id="2.30.29.30">
    <property type="entry name" value="Pleckstrin-homology domain (PH domain)/Phosphotyrosine-binding domain (PTB)"/>
    <property type="match status" value="1"/>
</dbReference>
<evidence type="ECO:0000313" key="12">
    <source>
        <dbReference type="EMBL" id="KAK8150219.1"/>
    </source>
</evidence>
<dbReference type="EC" id="3.1.2.22" evidence="2"/>
<dbReference type="InterPro" id="IPR011993">
    <property type="entry name" value="PH-like_dom_sf"/>
</dbReference>
<reference evidence="12 13" key="1">
    <citation type="submission" date="2020-02" db="EMBL/GenBank/DDBJ databases">
        <title>Comparative genomics of the hypocrealean fungal genus Beauvera.</title>
        <authorList>
            <person name="Showalter D.N."/>
            <person name="Bushley K.E."/>
            <person name="Rehner S.A."/>
        </authorList>
    </citation>
    <scope>NUCLEOTIDE SEQUENCE [LARGE SCALE GENOMIC DNA]</scope>
    <source>
        <strain evidence="12 13">ARSEF4384</strain>
    </source>
</reference>
<keyword evidence="6" id="KW-0276">Fatty acid metabolism</keyword>
<dbReference type="PANTHER" id="PTHR10655">
    <property type="entry name" value="LYSOPHOSPHOLIPASE-RELATED"/>
    <property type="match status" value="1"/>
</dbReference>
<accession>A0AAW0S6H9</accession>
<evidence type="ECO:0000256" key="7">
    <source>
        <dbReference type="ARBA" id="ARBA00029392"/>
    </source>
</evidence>
<dbReference type="GO" id="GO:0008474">
    <property type="term" value="F:palmitoyl-(protein) hydrolase activity"/>
    <property type="evidence" value="ECO:0007669"/>
    <property type="project" value="UniProtKB-EC"/>
</dbReference>
<dbReference type="InterPro" id="IPR003140">
    <property type="entry name" value="PLipase/COase/thioEstase"/>
</dbReference>
<gene>
    <name evidence="12" type="ORF">G3M48_003514</name>
</gene>
<sequence>MTMELDWERLNAIFSPRQDILDGIKRCAETPGKVALFNEIASHIHTKLAENGEPETKRRKVQAGPTTNGSTNGASSAGNPADGPILLQVKEISVSVPQRKKFELCFTRDFLYARLPGTTTPIQAMTYAWSDIEFAFYLPVPEKTQVQHNYVLFPRGSTTPPKSGPVTIEPLVFTVPATAPKEGTIGGSEAGSAAAVSDTFKGLFHWAFNRRLRAAGSDVHIVASDPNKFHSMVRQPHRPNEKAVHVGAFRGSKDGYLFFLESGILWGFKKPLIFIPLKRIAAMSYTNILQITFNVVIEVFPEEEGDANDEYEFGMVDQQDYGGIDDYVKRNGLQDRSMAEQRKGKLQLAENKGKRGADGDAANGAGDGMTELERAALGEDMDDDDEDEEDYAPGSDDGSGGSGESSDEDDEDEDDDDDVDDDAGDDDEGDGEGDEEVGAASCVMNASTTMLLSEKHKYNFLTVDAQIRRLIVVVFSILALFLFGAPSISTTSTAVLSSLAQQQQQQQQQRDKTHPAPATTTTMSSIRRAAPMVFTPSGRHTATVIFIHGLGDSGHGWADAVQQWQGRNKLNEVKFILPHAPAIPITMNAGYQMPGWFDIKSIDTLSHAAGTAPDEDAAGIELSRAYIYSLVQAEVAAGISSDRIVLGGFSQGGAMSIFAGLTAPFKLGGIVGLSSWLLLSRTFKDRVPAEGLNRDTPVFMGHGDRDPLVLYPLAQASEKKLTELGYKVTFKTYP</sequence>
<dbReference type="Pfam" id="PF08512">
    <property type="entry name" value="Rttp106-like_middle"/>
    <property type="match status" value="1"/>
</dbReference>
<dbReference type="PANTHER" id="PTHR10655:SF17">
    <property type="entry name" value="LYSOPHOSPHOLIPASE-LIKE PROTEIN 1"/>
    <property type="match status" value="1"/>
</dbReference>
<dbReference type="SUPFAM" id="SSF50729">
    <property type="entry name" value="PH domain-like"/>
    <property type="match status" value="1"/>
</dbReference>
<feature type="domain" description="Histone chaperone RTT106/FACT complex subunit SPT16-like middle" evidence="11">
    <location>
        <begin position="243"/>
        <end position="338"/>
    </location>
</feature>
<dbReference type="Proteomes" id="UP001397290">
    <property type="component" value="Unassembled WGS sequence"/>
</dbReference>
<dbReference type="GO" id="GO:0006631">
    <property type="term" value="P:fatty acid metabolic process"/>
    <property type="evidence" value="ECO:0007669"/>
    <property type="project" value="UniProtKB-KW"/>
</dbReference>
<dbReference type="SMART" id="SM01287">
    <property type="entry name" value="Rtt106"/>
    <property type="match status" value="1"/>
</dbReference>
<feature type="region of interest" description="Disordered" evidence="10">
    <location>
        <begin position="334"/>
        <end position="367"/>
    </location>
</feature>
<dbReference type="Gene3D" id="3.40.50.1820">
    <property type="entry name" value="alpha/beta hydrolase"/>
    <property type="match status" value="1"/>
</dbReference>
<comment type="caution">
    <text evidence="12">The sequence shown here is derived from an EMBL/GenBank/DDBJ whole genome shotgun (WGS) entry which is preliminary data.</text>
</comment>
<dbReference type="Pfam" id="PF02230">
    <property type="entry name" value="Abhydrolase_2"/>
    <property type="match status" value="1"/>
</dbReference>
<feature type="compositionally biased region" description="Acidic residues" evidence="10">
    <location>
        <begin position="380"/>
        <end position="391"/>
    </location>
</feature>
<feature type="compositionally biased region" description="Polar residues" evidence="10">
    <location>
        <begin position="64"/>
        <end position="78"/>
    </location>
</feature>
<feature type="region of interest" description="Disordered" evidence="10">
    <location>
        <begin position="380"/>
        <end position="438"/>
    </location>
</feature>
<dbReference type="AlphaFoldDB" id="A0AAW0S6H9"/>
<evidence type="ECO:0000256" key="3">
    <source>
        <dbReference type="ARBA" id="ARBA00014923"/>
    </source>
</evidence>
<organism evidence="12 13">
    <name type="scientific">Beauveria asiatica</name>
    <dbReference type="NCBI Taxonomy" id="1069075"/>
    <lineage>
        <taxon>Eukaryota</taxon>
        <taxon>Fungi</taxon>
        <taxon>Dikarya</taxon>
        <taxon>Ascomycota</taxon>
        <taxon>Pezizomycotina</taxon>
        <taxon>Sordariomycetes</taxon>
        <taxon>Hypocreomycetidae</taxon>
        <taxon>Hypocreales</taxon>
        <taxon>Cordycipitaceae</taxon>
        <taxon>Beauveria</taxon>
    </lineage>
</organism>
<dbReference type="InterPro" id="IPR013719">
    <property type="entry name" value="RTT106/SPT16-like_middle_dom"/>
</dbReference>
<evidence type="ECO:0000256" key="6">
    <source>
        <dbReference type="ARBA" id="ARBA00022832"/>
    </source>
</evidence>
<protein>
    <recommendedName>
        <fullName evidence="3">Acyl-protein thioesterase 1</fullName>
        <ecNumber evidence="2">3.1.2.22</ecNumber>
    </recommendedName>
    <alternativeName>
        <fullName evidence="8">Palmitoyl-protein hydrolase</fullName>
    </alternativeName>
</protein>
<keyword evidence="4" id="KW-0719">Serine esterase</keyword>
<evidence type="ECO:0000256" key="8">
    <source>
        <dbReference type="ARBA" id="ARBA00031195"/>
    </source>
</evidence>
<keyword evidence="5" id="KW-0378">Hydrolase</keyword>
<evidence type="ECO:0000256" key="4">
    <source>
        <dbReference type="ARBA" id="ARBA00022487"/>
    </source>
</evidence>
<comment type="catalytic activity">
    <reaction evidence="9">
        <text>S-hexadecanoyl-L-cysteinyl-[protein] + H2O = L-cysteinyl-[protein] + hexadecanoate + H(+)</text>
        <dbReference type="Rhea" id="RHEA:19233"/>
        <dbReference type="Rhea" id="RHEA-COMP:10131"/>
        <dbReference type="Rhea" id="RHEA-COMP:11032"/>
        <dbReference type="ChEBI" id="CHEBI:7896"/>
        <dbReference type="ChEBI" id="CHEBI:15377"/>
        <dbReference type="ChEBI" id="CHEBI:15378"/>
        <dbReference type="ChEBI" id="CHEBI:29950"/>
        <dbReference type="ChEBI" id="CHEBI:74151"/>
        <dbReference type="EC" id="3.1.2.22"/>
    </reaction>
</comment>
<dbReference type="EMBL" id="JAAHCF010000023">
    <property type="protein sequence ID" value="KAK8150219.1"/>
    <property type="molecule type" value="Genomic_DNA"/>
</dbReference>
<dbReference type="InterPro" id="IPR050565">
    <property type="entry name" value="LYPA1-2/EST-like"/>
</dbReference>
<evidence type="ECO:0000256" key="9">
    <source>
        <dbReference type="ARBA" id="ARBA00047337"/>
    </source>
</evidence>
<feature type="compositionally biased region" description="Acidic residues" evidence="10">
    <location>
        <begin position="405"/>
        <end position="437"/>
    </location>
</feature>
<evidence type="ECO:0000256" key="5">
    <source>
        <dbReference type="ARBA" id="ARBA00022801"/>
    </source>
</evidence>
<feature type="region of interest" description="Disordered" evidence="10">
    <location>
        <begin position="502"/>
        <end position="521"/>
    </location>
</feature>
<dbReference type="SUPFAM" id="SSF53474">
    <property type="entry name" value="alpha/beta-Hydrolases"/>
    <property type="match status" value="1"/>
</dbReference>
<evidence type="ECO:0000313" key="13">
    <source>
        <dbReference type="Proteomes" id="UP001397290"/>
    </source>
</evidence>
<name>A0AAW0S6H9_9HYPO</name>
<dbReference type="GO" id="GO:0052689">
    <property type="term" value="F:carboxylic ester hydrolase activity"/>
    <property type="evidence" value="ECO:0007669"/>
    <property type="project" value="UniProtKB-KW"/>
</dbReference>
<evidence type="ECO:0000256" key="2">
    <source>
        <dbReference type="ARBA" id="ARBA00012423"/>
    </source>
</evidence>
<proteinExistence type="inferred from homology"/>
<comment type="function">
    <text evidence="7">Hydrolyzes fatty acids from S-acylated cysteine residues in proteins with a strong preference for palmitoylated G-alpha proteins over other acyl substrates. Mediates the deacylation of G-alpha proteins such as GPA1 in vivo, but has weak or no activity toward palmitoylated Ras proteins. Has weak lysophospholipase activity in vitro; however such activity may not exist in vivo.</text>
</comment>
<feature type="compositionally biased region" description="Basic and acidic residues" evidence="10">
    <location>
        <begin position="334"/>
        <end position="343"/>
    </location>
</feature>
<dbReference type="GO" id="GO:0005737">
    <property type="term" value="C:cytoplasm"/>
    <property type="evidence" value="ECO:0007669"/>
    <property type="project" value="TreeGrafter"/>
</dbReference>
<evidence type="ECO:0000259" key="11">
    <source>
        <dbReference type="SMART" id="SM01287"/>
    </source>
</evidence>